<evidence type="ECO:0000313" key="3">
    <source>
        <dbReference type="Proteomes" id="UP001230504"/>
    </source>
</evidence>
<comment type="caution">
    <text evidence="2">The sequence shown here is derived from an EMBL/GenBank/DDBJ whole genome shotgun (WGS) entry which is preliminary data.</text>
</comment>
<dbReference type="RefSeq" id="XP_060419664.1">
    <property type="nucleotide sequence ID" value="XM_060556614.1"/>
</dbReference>
<feature type="compositionally biased region" description="Basic and acidic residues" evidence="1">
    <location>
        <begin position="51"/>
        <end position="67"/>
    </location>
</feature>
<gene>
    <name evidence="2" type="ORF">LY79DRAFT_536577</name>
</gene>
<keyword evidence="3" id="KW-1185">Reference proteome</keyword>
<dbReference type="AlphaFoldDB" id="A0AAD8QAM3"/>
<name>A0AAD8QAM3_9PEZI</name>
<reference evidence="2" key="1">
    <citation type="submission" date="2021-06" db="EMBL/GenBank/DDBJ databases">
        <title>Comparative genomics, transcriptomics and evolutionary studies reveal genomic signatures of adaptation to plant cell wall in hemibiotrophic fungi.</title>
        <authorList>
            <consortium name="DOE Joint Genome Institute"/>
            <person name="Baroncelli R."/>
            <person name="Diaz J.F."/>
            <person name="Benocci T."/>
            <person name="Peng M."/>
            <person name="Battaglia E."/>
            <person name="Haridas S."/>
            <person name="Andreopoulos W."/>
            <person name="Labutti K."/>
            <person name="Pangilinan J."/>
            <person name="Floch G.L."/>
            <person name="Makela M.R."/>
            <person name="Henrissat B."/>
            <person name="Grigoriev I.V."/>
            <person name="Crouch J.A."/>
            <person name="De Vries R.P."/>
            <person name="Sukno S.A."/>
            <person name="Thon M.R."/>
        </authorList>
    </citation>
    <scope>NUCLEOTIDE SEQUENCE</scope>
    <source>
        <strain evidence="2">CBS 125086</strain>
    </source>
</reference>
<sequence length="181" mass="19632">MLPHVGKAPSSPLQPSRPSKASLSQNTRARTVMSQAFFTGSWPELGGPSTRSREREEDKERDEHGCKEQCPIVIRKPIANQGLDSAKPILDYHIGQSLMSRTLHWVKSCGAKILISGCSSPAEISSKAHPMPSRGEAYCSSSTSGQQAKAAGNTSSVDKKGKRYSVPYLPYLMATDRWAGT</sequence>
<accession>A0AAD8QAM3</accession>
<dbReference type="GeneID" id="85440854"/>
<organism evidence="2 3">
    <name type="scientific">Colletotrichum navitas</name>
    <dbReference type="NCBI Taxonomy" id="681940"/>
    <lineage>
        <taxon>Eukaryota</taxon>
        <taxon>Fungi</taxon>
        <taxon>Dikarya</taxon>
        <taxon>Ascomycota</taxon>
        <taxon>Pezizomycotina</taxon>
        <taxon>Sordariomycetes</taxon>
        <taxon>Hypocreomycetidae</taxon>
        <taxon>Glomerellales</taxon>
        <taxon>Glomerellaceae</taxon>
        <taxon>Colletotrichum</taxon>
        <taxon>Colletotrichum graminicola species complex</taxon>
    </lineage>
</organism>
<proteinExistence type="predicted"/>
<feature type="region of interest" description="Disordered" evidence="1">
    <location>
        <begin position="126"/>
        <end position="160"/>
    </location>
</feature>
<feature type="compositionally biased region" description="Polar residues" evidence="1">
    <location>
        <begin position="11"/>
        <end position="38"/>
    </location>
</feature>
<dbReference type="EMBL" id="JAHLJV010000003">
    <property type="protein sequence ID" value="KAK1599002.1"/>
    <property type="molecule type" value="Genomic_DNA"/>
</dbReference>
<dbReference type="Proteomes" id="UP001230504">
    <property type="component" value="Unassembled WGS sequence"/>
</dbReference>
<evidence type="ECO:0000256" key="1">
    <source>
        <dbReference type="SAM" id="MobiDB-lite"/>
    </source>
</evidence>
<protein>
    <submittedName>
        <fullName evidence="2">Uncharacterized protein</fullName>
    </submittedName>
</protein>
<feature type="region of interest" description="Disordered" evidence="1">
    <location>
        <begin position="1"/>
        <end position="68"/>
    </location>
</feature>
<feature type="compositionally biased region" description="Polar residues" evidence="1">
    <location>
        <begin position="139"/>
        <end position="156"/>
    </location>
</feature>
<evidence type="ECO:0000313" key="2">
    <source>
        <dbReference type="EMBL" id="KAK1599002.1"/>
    </source>
</evidence>